<dbReference type="InterPro" id="IPR027417">
    <property type="entry name" value="P-loop_NTPase"/>
</dbReference>
<evidence type="ECO:0000313" key="3">
    <source>
        <dbReference type="EMBL" id="KAF7358387.1"/>
    </source>
</evidence>
<feature type="domain" description="NACHT" evidence="2">
    <location>
        <begin position="241"/>
        <end position="390"/>
    </location>
</feature>
<evidence type="ECO:0000256" key="1">
    <source>
        <dbReference type="ARBA" id="ARBA00022737"/>
    </source>
</evidence>
<dbReference type="Gene3D" id="3.40.50.300">
    <property type="entry name" value="P-loop containing nucleotide triphosphate hydrolases"/>
    <property type="match status" value="1"/>
</dbReference>
<dbReference type="PROSITE" id="PS50837">
    <property type="entry name" value="NACHT"/>
    <property type="match status" value="1"/>
</dbReference>
<proteinExistence type="predicted"/>
<dbReference type="InterPro" id="IPR007111">
    <property type="entry name" value="NACHT_NTPase"/>
</dbReference>
<evidence type="ECO:0000259" key="2">
    <source>
        <dbReference type="PROSITE" id="PS50837"/>
    </source>
</evidence>
<dbReference type="InterPro" id="IPR056884">
    <property type="entry name" value="NPHP3-like_N"/>
</dbReference>
<comment type="caution">
    <text evidence="3">The sequence shown here is derived from an EMBL/GenBank/DDBJ whole genome shotgun (WGS) entry which is preliminary data.</text>
</comment>
<evidence type="ECO:0000313" key="4">
    <source>
        <dbReference type="Proteomes" id="UP000620124"/>
    </source>
</evidence>
<dbReference type="EMBL" id="JACAZI010000006">
    <property type="protein sequence ID" value="KAF7358387.1"/>
    <property type="molecule type" value="Genomic_DNA"/>
</dbReference>
<dbReference type="CDD" id="cd21037">
    <property type="entry name" value="MLKL_NTD"/>
    <property type="match status" value="1"/>
</dbReference>
<accession>A0A8H6YGZ6</accession>
<dbReference type="OrthoDB" id="2892288at2759"/>
<dbReference type="PANTHER" id="PTHR10039">
    <property type="entry name" value="AMELOGENIN"/>
    <property type="match status" value="1"/>
</dbReference>
<gene>
    <name evidence="3" type="ORF">MVEN_00888800</name>
</gene>
<reference evidence="3" key="1">
    <citation type="submission" date="2020-05" db="EMBL/GenBank/DDBJ databases">
        <title>Mycena genomes resolve the evolution of fungal bioluminescence.</title>
        <authorList>
            <person name="Tsai I.J."/>
        </authorList>
    </citation>
    <scope>NUCLEOTIDE SEQUENCE</scope>
    <source>
        <strain evidence="3">CCC161011</strain>
    </source>
</reference>
<dbReference type="InterPro" id="IPR059179">
    <property type="entry name" value="MLKL-like_MCAfunc"/>
</dbReference>
<dbReference type="Proteomes" id="UP000620124">
    <property type="component" value="Unassembled WGS sequence"/>
</dbReference>
<dbReference type="Pfam" id="PF24883">
    <property type="entry name" value="NPHP3_N"/>
    <property type="match status" value="1"/>
</dbReference>
<sequence length="807" mass="90377">MSPNRQGQALDVALDNVTPVLEFAESALDLVPVPGLFLVAKGLSVILGRVKDARANDGTRRAFLDKIKALDNTLMKMVTNTRDAVGYAGGDEHAKKALVDDIAHSQELQLRVQTLLSTIMELRELTKDLKGGSGPLGFFKGFIHSSRNEATLSDMKDRLASAIQIFKLQGLMTIENVLSGVIRAQKEVEENNILDSILRAPAGYRCVDELKGEFLDNTRQELFEELTLWSTGDFPRDIPKQLYFLSAGAGLGKSSIAHQLCTRLDQSSEPALGASFFFVRAGGDLESTRLFFSSLAHQLAQSQPTLRSHIITAARKYLRRGDRQQMKHTFKELLQEPLAGPSIITQKPVVIVIDGLDECKERELVPDLLQYLLELVRALPWVRVFVASRPEPHILSVLTSPDAGPIVYHRSLEDTLVEWGDDVRYYLEETVSKIPPYGAFVRNNPDFLERLIKRAGGVFIFARLAVRFLDTYRGRPNPQEQFELLLSSGGAGLSPLDALYLQILLLAFPPKDISASSSGYTHLRSFLTIIALQRRPLTPEAMALFELGLPKDDIVWMTDRLRSALLIDNQGCVVPLHATFGEFLLDPARCMNPLYQINQSKGHAQLASACIAAFTVKNVTSYLTAKYDAPQRQYLSCVRHEWILHLQEAEFDDGLKQQLMRLIGVQIPVNTRIGAGSYFYLSFEVAATIEKWLEGSKDAAEISSECAKFIVYSQEWWKTTLHSPNLRTDTGAALPNINADDINSVLMNEPFRNHRDPSMPELTVRSSDIARYQAVHEELAKQIFDAGLQEVWFDPERGYPDHKHYSR</sequence>
<organism evidence="3 4">
    <name type="scientific">Mycena venus</name>
    <dbReference type="NCBI Taxonomy" id="2733690"/>
    <lineage>
        <taxon>Eukaryota</taxon>
        <taxon>Fungi</taxon>
        <taxon>Dikarya</taxon>
        <taxon>Basidiomycota</taxon>
        <taxon>Agaricomycotina</taxon>
        <taxon>Agaricomycetes</taxon>
        <taxon>Agaricomycetidae</taxon>
        <taxon>Agaricales</taxon>
        <taxon>Marasmiineae</taxon>
        <taxon>Mycenaceae</taxon>
        <taxon>Mycena</taxon>
    </lineage>
</organism>
<dbReference type="PANTHER" id="PTHR10039:SF17">
    <property type="entry name" value="FUNGAL STAND N-TERMINAL GOODBYE DOMAIN-CONTAINING PROTEIN-RELATED"/>
    <property type="match status" value="1"/>
</dbReference>
<dbReference type="SUPFAM" id="SSF52540">
    <property type="entry name" value="P-loop containing nucleoside triphosphate hydrolases"/>
    <property type="match status" value="1"/>
</dbReference>
<protein>
    <submittedName>
        <fullName evidence="3">AAA-16 domain-containing protein</fullName>
    </submittedName>
</protein>
<name>A0A8H6YGZ6_9AGAR</name>
<keyword evidence="4" id="KW-1185">Reference proteome</keyword>
<keyword evidence="1" id="KW-0677">Repeat</keyword>
<dbReference type="AlphaFoldDB" id="A0A8H6YGZ6"/>